<evidence type="ECO:0000256" key="7">
    <source>
        <dbReference type="SAM" id="Phobius"/>
    </source>
</evidence>
<evidence type="ECO:0000256" key="3">
    <source>
        <dbReference type="ARBA" id="ARBA00022553"/>
    </source>
</evidence>
<keyword evidence="3" id="KW-0597">Phosphoprotein</keyword>
<evidence type="ECO:0000256" key="1">
    <source>
        <dbReference type="ARBA" id="ARBA00000085"/>
    </source>
</evidence>
<dbReference type="EMBL" id="JBHLTG010000001">
    <property type="protein sequence ID" value="MFC0677338.1"/>
    <property type="molecule type" value="Genomic_DNA"/>
</dbReference>
<dbReference type="SUPFAM" id="SSF55874">
    <property type="entry name" value="ATPase domain of HSP90 chaperone/DNA topoisomerase II/histidine kinase"/>
    <property type="match status" value="1"/>
</dbReference>
<keyword evidence="7" id="KW-0472">Membrane</keyword>
<dbReference type="InterPro" id="IPR004358">
    <property type="entry name" value="Sig_transdc_His_kin-like_C"/>
</dbReference>
<evidence type="ECO:0000256" key="2">
    <source>
        <dbReference type="ARBA" id="ARBA00012438"/>
    </source>
</evidence>
<dbReference type="InterPro" id="IPR036097">
    <property type="entry name" value="HisK_dim/P_sf"/>
</dbReference>
<dbReference type="Pfam" id="PF05227">
    <property type="entry name" value="CHASE3"/>
    <property type="match status" value="1"/>
</dbReference>
<dbReference type="EC" id="2.7.13.3" evidence="2"/>
<dbReference type="InterPro" id="IPR007891">
    <property type="entry name" value="CHASE3"/>
</dbReference>
<dbReference type="InterPro" id="IPR050351">
    <property type="entry name" value="BphY/WalK/GraS-like"/>
</dbReference>
<evidence type="ECO:0000259" key="8">
    <source>
        <dbReference type="PROSITE" id="PS50109"/>
    </source>
</evidence>
<keyword evidence="5" id="KW-0418">Kinase</keyword>
<feature type="domain" description="Histidine kinase" evidence="8">
    <location>
        <begin position="276"/>
        <end position="491"/>
    </location>
</feature>
<dbReference type="InterPro" id="IPR005467">
    <property type="entry name" value="His_kinase_dom"/>
</dbReference>
<dbReference type="InterPro" id="IPR003594">
    <property type="entry name" value="HATPase_dom"/>
</dbReference>
<protein>
    <recommendedName>
        <fullName evidence="2">histidine kinase</fullName>
        <ecNumber evidence="2">2.7.13.3</ecNumber>
    </recommendedName>
</protein>
<feature type="transmembrane region" description="Helical" evidence="7">
    <location>
        <begin position="184"/>
        <end position="207"/>
    </location>
</feature>
<dbReference type="Pfam" id="PF02518">
    <property type="entry name" value="HATPase_c"/>
    <property type="match status" value="1"/>
</dbReference>
<dbReference type="Gene3D" id="1.10.287.130">
    <property type="match status" value="1"/>
</dbReference>
<comment type="catalytic activity">
    <reaction evidence="1">
        <text>ATP + protein L-histidine = ADP + protein N-phospho-L-histidine.</text>
        <dbReference type="EC" id="2.7.13.3"/>
    </reaction>
</comment>
<evidence type="ECO:0000256" key="5">
    <source>
        <dbReference type="ARBA" id="ARBA00022777"/>
    </source>
</evidence>
<evidence type="ECO:0000256" key="4">
    <source>
        <dbReference type="ARBA" id="ARBA00022679"/>
    </source>
</evidence>
<comment type="caution">
    <text evidence="9">The sequence shown here is derived from an EMBL/GenBank/DDBJ whole genome shotgun (WGS) entry which is preliminary data.</text>
</comment>
<reference evidence="9 10" key="1">
    <citation type="submission" date="2024-09" db="EMBL/GenBank/DDBJ databases">
        <authorList>
            <person name="Sun Q."/>
            <person name="Mori K."/>
        </authorList>
    </citation>
    <scope>NUCLEOTIDE SEQUENCE [LARGE SCALE GENOMIC DNA]</scope>
    <source>
        <strain evidence="9 10">KCTC 23076</strain>
    </source>
</reference>
<evidence type="ECO:0000256" key="6">
    <source>
        <dbReference type="SAM" id="Coils"/>
    </source>
</evidence>
<evidence type="ECO:0000313" key="10">
    <source>
        <dbReference type="Proteomes" id="UP001589896"/>
    </source>
</evidence>
<dbReference type="InterPro" id="IPR036890">
    <property type="entry name" value="HATPase_C_sf"/>
</dbReference>
<keyword evidence="4" id="KW-0808">Transferase</keyword>
<dbReference type="SUPFAM" id="SSF47384">
    <property type="entry name" value="Homodimeric domain of signal transducing histidine kinase"/>
    <property type="match status" value="1"/>
</dbReference>
<proteinExistence type="predicted"/>
<dbReference type="PRINTS" id="PR00344">
    <property type="entry name" value="BCTRLSENSOR"/>
</dbReference>
<name>A0ABV6RN64_9GAMM</name>
<dbReference type="PROSITE" id="PS50109">
    <property type="entry name" value="HIS_KIN"/>
    <property type="match status" value="1"/>
</dbReference>
<dbReference type="SMART" id="SM00388">
    <property type="entry name" value="HisKA"/>
    <property type="match status" value="1"/>
</dbReference>
<keyword evidence="7" id="KW-1133">Transmembrane helix</keyword>
<feature type="coiled-coil region" evidence="6">
    <location>
        <begin position="221"/>
        <end position="269"/>
    </location>
</feature>
<keyword evidence="10" id="KW-1185">Reference proteome</keyword>
<dbReference type="CDD" id="cd19410">
    <property type="entry name" value="HK9-like_sensor"/>
    <property type="match status" value="1"/>
</dbReference>
<sequence>MSGRLAIPLSRLSREMAWVGFGAILVVILAGALAAMAVRTQEKADVWVAHTHEVIARLEGVQSAVSAAESAQRAYLLTGAPGQRAAFEEASQRARAELDAVQRLTADNHDQQARLPVLRAAIERRLDSLATGIALREQSRLSEAIANVSGHGIGQMDAVRRHLSAMRAEEDQLLDSRLQSAETAAALGVTATVGTSALAVLLLLALYRLSTLHTRRLRAEQAHLRESREQTRQNAEQLRTANERLQAFAIELERRVDDRTAELADANDELESFVRTVAHDLRAPLRNIQGYATALLEDEAARMSEDGRDYTQRLVGTTQRLDTLVTDLLAYSRVARSQLQLEAVELAPLVREVLNDIAPDIAVSGGTVDVAEPLPSVVAHRAMLAQILANLVGNALKFVAAGSVPRVHIGAKRDGNTVVLSVADEGIGIPAEHHERVFHVFERLHGQERYPGTGIGLAIARKGVERMGGTITVASRPDGGSRFDVRLKAAAEPSQ</sequence>
<dbReference type="RefSeq" id="WP_386665680.1">
    <property type="nucleotide sequence ID" value="NZ_JBHLTG010000001.1"/>
</dbReference>
<evidence type="ECO:0000313" key="9">
    <source>
        <dbReference type="EMBL" id="MFC0677338.1"/>
    </source>
</evidence>
<accession>A0ABV6RN64</accession>
<dbReference type="InterPro" id="IPR003661">
    <property type="entry name" value="HisK_dim/P_dom"/>
</dbReference>
<dbReference type="Pfam" id="PF00512">
    <property type="entry name" value="HisKA"/>
    <property type="match status" value="1"/>
</dbReference>
<dbReference type="Proteomes" id="UP001589896">
    <property type="component" value="Unassembled WGS sequence"/>
</dbReference>
<dbReference type="Gene3D" id="3.30.565.10">
    <property type="entry name" value="Histidine kinase-like ATPase, C-terminal domain"/>
    <property type="match status" value="1"/>
</dbReference>
<keyword evidence="7" id="KW-0812">Transmembrane</keyword>
<dbReference type="PANTHER" id="PTHR42878">
    <property type="entry name" value="TWO-COMPONENT HISTIDINE KINASE"/>
    <property type="match status" value="1"/>
</dbReference>
<gene>
    <name evidence="9" type="ORF">ACFFGH_05660</name>
</gene>
<organism evidence="9 10">
    <name type="scientific">Lysobacter korlensis</name>
    <dbReference type="NCBI Taxonomy" id="553636"/>
    <lineage>
        <taxon>Bacteria</taxon>
        <taxon>Pseudomonadati</taxon>
        <taxon>Pseudomonadota</taxon>
        <taxon>Gammaproteobacteria</taxon>
        <taxon>Lysobacterales</taxon>
        <taxon>Lysobacteraceae</taxon>
        <taxon>Lysobacter</taxon>
    </lineage>
</organism>
<dbReference type="CDD" id="cd00082">
    <property type="entry name" value="HisKA"/>
    <property type="match status" value="1"/>
</dbReference>
<dbReference type="PANTHER" id="PTHR42878:SF15">
    <property type="entry name" value="BACTERIOPHYTOCHROME"/>
    <property type="match status" value="1"/>
</dbReference>
<keyword evidence="6" id="KW-0175">Coiled coil</keyword>
<dbReference type="SMART" id="SM00387">
    <property type="entry name" value="HATPase_c"/>
    <property type="match status" value="1"/>
</dbReference>